<dbReference type="EMBL" id="JBHRSX010000034">
    <property type="protein sequence ID" value="MFC3203079.1"/>
    <property type="molecule type" value="Genomic_DNA"/>
</dbReference>
<proteinExistence type="predicted"/>
<sequence>MQITHSLRKLLMASVFGIYTVNAPAQEHDIMVVANIDNQTVKLDKVEIRNLFMGNASNVGLEPVSLPPQTLARAVFNTKIIGLTESRIQSYWSQMRFSGRSRPPREISTVDQLISYVSSHKDTVAFVPVSADIPAHLTVVYSTAKM</sequence>
<comment type="caution">
    <text evidence="1">The sequence shown here is derived from an EMBL/GenBank/DDBJ whole genome shotgun (WGS) entry which is preliminary data.</text>
</comment>
<evidence type="ECO:0000313" key="1">
    <source>
        <dbReference type="EMBL" id="MFC3203079.1"/>
    </source>
</evidence>
<dbReference type="RefSeq" id="WP_241155691.1">
    <property type="nucleotide sequence ID" value="NZ_JBHRSX010000034.1"/>
</dbReference>
<keyword evidence="2" id="KW-1185">Reference proteome</keyword>
<protein>
    <recommendedName>
        <fullName evidence="3">Phosphate ABC transporter substrate-binding protein</fullName>
    </recommendedName>
</protein>
<accession>A0ABV7JYL7</accession>
<dbReference type="Proteomes" id="UP001595477">
    <property type="component" value="Unassembled WGS sequence"/>
</dbReference>
<dbReference type="SUPFAM" id="SSF53850">
    <property type="entry name" value="Periplasmic binding protein-like II"/>
    <property type="match status" value="1"/>
</dbReference>
<reference evidence="2" key="1">
    <citation type="journal article" date="2019" name="Int. J. Syst. Evol. Microbiol.">
        <title>The Global Catalogue of Microorganisms (GCM) 10K type strain sequencing project: providing services to taxonomists for standard genome sequencing and annotation.</title>
        <authorList>
            <consortium name="The Broad Institute Genomics Platform"/>
            <consortium name="The Broad Institute Genome Sequencing Center for Infectious Disease"/>
            <person name="Wu L."/>
            <person name="Ma J."/>
        </authorList>
    </citation>
    <scope>NUCLEOTIDE SEQUENCE [LARGE SCALE GENOMIC DNA]</scope>
    <source>
        <strain evidence="2">KCTC 52449</strain>
    </source>
</reference>
<organism evidence="1 2">
    <name type="scientific">Alteromonas oceani</name>
    <dbReference type="NCBI Taxonomy" id="2071609"/>
    <lineage>
        <taxon>Bacteria</taxon>
        <taxon>Pseudomonadati</taxon>
        <taxon>Pseudomonadota</taxon>
        <taxon>Gammaproteobacteria</taxon>
        <taxon>Alteromonadales</taxon>
        <taxon>Alteromonadaceae</taxon>
        <taxon>Alteromonas/Salinimonas group</taxon>
        <taxon>Alteromonas</taxon>
    </lineage>
</organism>
<evidence type="ECO:0000313" key="2">
    <source>
        <dbReference type="Proteomes" id="UP001595477"/>
    </source>
</evidence>
<gene>
    <name evidence="1" type="ORF">ACFOEW_14780</name>
</gene>
<evidence type="ECO:0008006" key="3">
    <source>
        <dbReference type="Google" id="ProtNLM"/>
    </source>
</evidence>
<name>A0ABV7JYL7_9ALTE</name>